<evidence type="ECO:0000313" key="17">
    <source>
        <dbReference type="EMBL" id="EAU54717.1"/>
    </source>
</evidence>
<keyword evidence="7 13" id="KW-0406">Ion transport</keyword>
<sequence length="165" mass="19206">MLKIVSVLILFIMLYLLLKRQVLPRILSGLERRTRQIEQEMEGARQQREVTERMREESAARLLQADQETQAMLDASGQRVVEQREQLMREWELQVESQTQQFREDVARSRRQAIQEIRAQSADLVVAETEKLLHQQMDADDTDTRVDGAIESPGNDDAVPPKRHN</sequence>
<evidence type="ECO:0000256" key="13">
    <source>
        <dbReference type="HAMAP-Rule" id="MF_01398"/>
    </source>
</evidence>
<proteinExistence type="inferred from homology"/>
<keyword evidence="6 13" id="KW-1133">Transmembrane helix</keyword>
<dbReference type="GO" id="GO:0045259">
    <property type="term" value="C:proton-transporting ATP synthase complex"/>
    <property type="evidence" value="ECO:0007669"/>
    <property type="project" value="UniProtKB-KW"/>
</dbReference>
<evidence type="ECO:0000256" key="11">
    <source>
        <dbReference type="ARBA" id="ARBA00025614"/>
    </source>
</evidence>
<keyword evidence="15" id="KW-0175">Coiled coil</keyword>
<dbReference type="Proteomes" id="UP000005297">
    <property type="component" value="Unassembled WGS sequence"/>
</dbReference>
<evidence type="ECO:0000256" key="14">
    <source>
        <dbReference type="RuleBase" id="RU003848"/>
    </source>
</evidence>
<evidence type="ECO:0000256" key="8">
    <source>
        <dbReference type="ARBA" id="ARBA00023136"/>
    </source>
</evidence>
<dbReference type="Pfam" id="PF00430">
    <property type="entry name" value="ATP-synt_B"/>
    <property type="match status" value="1"/>
</dbReference>
<evidence type="ECO:0000256" key="10">
    <source>
        <dbReference type="ARBA" id="ARBA00025198"/>
    </source>
</evidence>
<keyword evidence="9 13" id="KW-0066">ATP synthesis</keyword>
<evidence type="ECO:0000256" key="5">
    <source>
        <dbReference type="ARBA" id="ARBA00022781"/>
    </source>
</evidence>
<dbReference type="HOGENOM" id="CLU_1608860_0_0_0"/>
<dbReference type="RefSeq" id="WP_009850327.1">
    <property type="nucleotide sequence ID" value="NZ_DS022294.1"/>
</dbReference>
<dbReference type="CDD" id="cd06503">
    <property type="entry name" value="ATP-synt_Fo_b"/>
    <property type="match status" value="1"/>
</dbReference>
<dbReference type="eggNOG" id="COG0711">
    <property type="taxonomic scope" value="Bacteria"/>
</dbReference>
<comment type="subunit">
    <text evidence="13">F-type ATPases have 2 components, F(1) - the catalytic core - and F(0) - the membrane proton channel. F(1) has five subunits: alpha(3), beta(3), gamma(1), delta(1), epsilon(1). F(0) has three main subunits: a(1), b(2) and c(10-14). The alpha and beta chains form an alternating ring which encloses part of the gamma chain. F(1) is attached to F(0) by a central stalk formed by the gamma and epsilon chains, while a peripheral stalk is formed by the delta and b chains.</text>
</comment>
<keyword evidence="13" id="KW-1003">Cell membrane</keyword>
<dbReference type="InterPro" id="IPR002146">
    <property type="entry name" value="ATP_synth_b/b'su_bac/chlpt"/>
</dbReference>
<keyword evidence="3 13" id="KW-0138">CF(0)</keyword>
<keyword evidence="5 13" id="KW-0375">Hydrogen ion transport</keyword>
<evidence type="ECO:0000256" key="15">
    <source>
        <dbReference type="SAM" id="Coils"/>
    </source>
</evidence>
<dbReference type="GO" id="GO:0046961">
    <property type="term" value="F:proton-transporting ATPase activity, rotational mechanism"/>
    <property type="evidence" value="ECO:0007669"/>
    <property type="project" value="TreeGrafter"/>
</dbReference>
<dbReference type="AlphaFoldDB" id="Q0EZI7"/>
<protein>
    <recommendedName>
        <fullName evidence="13">ATP synthase subunit b</fullName>
    </recommendedName>
    <alternativeName>
        <fullName evidence="13">ATP synthase F(0) sector subunit b</fullName>
    </alternativeName>
    <alternativeName>
        <fullName evidence="13">ATPase subunit I</fullName>
    </alternativeName>
    <alternativeName>
        <fullName evidence="13">F-type ATPase subunit b</fullName>
        <shortName evidence="13">F-ATPase subunit b</shortName>
    </alternativeName>
</protein>
<feature type="coiled-coil region" evidence="15">
    <location>
        <begin position="27"/>
        <end position="54"/>
    </location>
</feature>
<evidence type="ECO:0000256" key="12">
    <source>
        <dbReference type="ARBA" id="ARBA00037847"/>
    </source>
</evidence>
<dbReference type="GO" id="GO:0012505">
    <property type="term" value="C:endomembrane system"/>
    <property type="evidence" value="ECO:0007669"/>
    <property type="project" value="UniProtKB-SubCell"/>
</dbReference>
<keyword evidence="18" id="KW-1185">Reference proteome</keyword>
<reference evidence="17 18" key="1">
    <citation type="submission" date="2006-09" db="EMBL/GenBank/DDBJ databases">
        <authorList>
            <person name="Emerson D."/>
            <person name="Ferriera S."/>
            <person name="Johnson J."/>
            <person name="Kravitz S."/>
            <person name="Halpern A."/>
            <person name="Remington K."/>
            <person name="Beeson K."/>
            <person name="Tran B."/>
            <person name="Rogers Y.-H."/>
            <person name="Friedman R."/>
            <person name="Venter J.C."/>
        </authorList>
    </citation>
    <scope>NUCLEOTIDE SEQUENCE [LARGE SCALE GENOMIC DNA]</scope>
    <source>
        <strain evidence="17 18">PV-1</strain>
    </source>
</reference>
<keyword evidence="2 13" id="KW-0813">Transport</keyword>
<keyword evidence="8 13" id="KW-0472">Membrane</keyword>
<comment type="subcellular location">
    <subcellularLocation>
        <location evidence="13">Cell membrane</location>
        <topology evidence="13">Single-pass membrane protein</topology>
    </subcellularLocation>
    <subcellularLocation>
        <location evidence="12">Endomembrane system</location>
        <topology evidence="12">Single-pass membrane protein</topology>
    </subcellularLocation>
</comment>
<evidence type="ECO:0000256" key="7">
    <source>
        <dbReference type="ARBA" id="ARBA00023065"/>
    </source>
</evidence>
<name>Q0EZI7_9PROT</name>
<dbReference type="InterPro" id="IPR050059">
    <property type="entry name" value="ATP_synthase_B_chain"/>
</dbReference>
<dbReference type="GO" id="GO:0046933">
    <property type="term" value="F:proton-transporting ATP synthase activity, rotational mechanism"/>
    <property type="evidence" value="ECO:0007669"/>
    <property type="project" value="UniProtKB-UniRule"/>
</dbReference>
<evidence type="ECO:0000313" key="18">
    <source>
        <dbReference type="Proteomes" id="UP000005297"/>
    </source>
</evidence>
<feature type="region of interest" description="Disordered" evidence="16">
    <location>
        <begin position="134"/>
        <end position="165"/>
    </location>
</feature>
<dbReference type="PANTHER" id="PTHR33445">
    <property type="entry name" value="ATP SYNTHASE SUBUNIT B', CHLOROPLASTIC"/>
    <property type="match status" value="1"/>
</dbReference>
<dbReference type="GO" id="GO:0005886">
    <property type="term" value="C:plasma membrane"/>
    <property type="evidence" value="ECO:0007669"/>
    <property type="project" value="UniProtKB-SubCell"/>
</dbReference>
<evidence type="ECO:0000256" key="4">
    <source>
        <dbReference type="ARBA" id="ARBA00022692"/>
    </source>
</evidence>
<evidence type="ECO:0000256" key="16">
    <source>
        <dbReference type="SAM" id="MobiDB-lite"/>
    </source>
</evidence>
<accession>Q0EZI7</accession>
<comment type="function">
    <text evidence="11">Component of the F(0) channel, it forms part of the peripheral stalk, linking F(1) to F(0). The b'-subunit is a diverged and duplicated form of b found in plants and photosynthetic bacteria.</text>
</comment>
<comment type="similarity">
    <text evidence="1 13 14">Belongs to the ATPase B chain family.</text>
</comment>
<evidence type="ECO:0000256" key="3">
    <source>
        <dbReference type="ARBA" id="ARBA00022547"/>
    </source>
</evidence>
<evidence type="ECO:0000256" key="6">
    <source>
        <dbReference type="ARBA" id="ARBA00022989"/>
    </source>
</evidence>
<comment type="function">
    <text evidence="10 13">F(1)F(0) ATP synthase produces ATP from ADP in the presence of a proton or sodium gradient. F-type ATPases consist of two structural domains, F(1) containing the extramembraneous catalytic core and F(0) containing the membrane proton channel, linked together by a central stalk and a peripheral stalk. During catalysis, ATP synthesis in the catalytic domain of F(1) is coupled via a rotary mechanism of the central stalk subunits to proton translocation.</text>
</comment>
<evidence type="ECO:0000256" key="9">
    <source>
        <dbReference type="ARBA" id="ARBA00023310"/>
    </source>
</evidence>
<comment type="caution">
    <text evidence="17">The sequence shown here is derived from an EMBL/GenBank/DDBJ whole genome shotgun (WGS) entry which is preliminary data.</text>
</comment>
<keyword evidence="4 13" id="KW-0812">Transmembrane</keyword>
<gene>
    <name evidence="13" type="primary">atpF</name>
    <name evidence="17" type="ORF">SPV1_14074</name>
</gene>
<dbReference type="HAMAP" id="MF_01398">
    <property type="entry name" value="ATP_synth_b_bprime"/>
    <property type="match status" value="1"/>
</dbReference>
<organism evidence="17 18">
    <name type="scientific">Mariprofundus ferrooxydans PV-1</name>
    <dbReference type="NCBI Taxonomy" id="314345"/>
    <lineage>
        <taxon>Bacteria</taxon>
        <taxon>Pseudomonadati</taxon>
        <taxon>Pseudomonadota</taxon>
        <taxon>Candidatius Mariprofundia</taxon>
        <taxon>Mariprofundales</taxon>
        <taxon>Mariprofundaceae</taxon>
        <taxon>Mariprofundus</taxon>
    </lineage>
</organism>
<dbReference type="EMBL" id="AATS01000006">
    <property type="protein sequence ID" value="EAU54717.1"/>
    <property type="molecule type" value="Genomic_DNA"/>
</dbReference>
<evidence type="ECO:0000256" key="2">
    <source>
        <dbReference type="ARBA" id="ARBA00022448"/>
    </source>
</evidence>
<dbReference type="InParanoid" id="Q0EZI7"/>
<dbReference type="STRING" id="314344.AL013_11790"/>
<dbReference type="PANTHER" id="PTHR33445:SF1">
    <property type="entry name" value="ATP SYNTHASE SUBUNIT B"/>
    <property type="match status" value="1"/>
</dbReference>
<evidence type="ECO:0000256" key="1">
    <source>
        <dbReference type="ARBA" id="ARBA00005513"/>
    </source>
</evidence>